<dbReference type="GO" id="GO:0042391">
    <property type="term" value="P:regulation of membrane potential"/>
    <property type="evidence" value="ECO:0007669"/>
    <property type="project" value="InterPro"/>
</dbReference>
<dbReference type="InterPro" id="IPR006153">
    <property type="entry name" value="Cation/H_exchanger_TM"/>
</dbReference>
<feature type="compositionally biased region" description="Low complexity" evidence="11">
    <location>
        <begin position="466"/>
        <end position="475"/>
    </location>
</feature>
<sequence>MAWEHLSITRPHLVYLILGGFTSLFMLCSTIIKERMYIGEATVATICGIIFGPYAANLINPGSWGNVDLVTLEFSRIVLVVQCFAIGVELPKYYMERHWKSVIFLLLPVMTYGWLIVSLFIWWLIPPLDWLGSLVVAACVTATDPVLASSVVGKGKFARRVPKHLRDLLSAESGCNDGMAFPFVYLAVYILQAHMDARETVFHWFVYTILYECIFGAIFGFVVGYLARHAIKFSESRDLIDRESFLVFYFVLALFCAGAGSLLGMDDLLIGFAAGVGFSNDGWFYEKTEESHVSNVIDLLINLTYFVYLGTIIPWRQYNDVARGLAAWRLVVLAILVILFRRLPIMMALKQFIPDVKTWREAMFAGHFGPIGVGAIFIAILARAELAYETAVPLSDRPPQDIEHYTLVSLIWPIVTFIVISSIIVHGSSIAVFTLGKRINTLNLTMSYTTSPDEGPSWMSRLPRISSQSKSQSKSQPPPSTSTLQEDLDIPDLPPGTLPPIGLPRHFLRRQVEAEGPEESARTRSQSPWGRRRSRHPDAGPGGPISPSAVFPTHRDGDAAIPTDDGGEPSTPGAASSGRAEIIPREDAVERLSEMTPVSPTPTEPSQHIQVYQEGRGGIFVENEEGDVLALEQVPGHDGDHHDKPEPGLSRWQSLKRGFSNVCTQEREKRRLKDAAERKHKPARAFQFGNTIVIEDEAGEVLKTYELQPPEEKQGPDLIGQCRKYLGIGGPSTRLPRQQESTAESSAAVKRTASRTGWFHGSGDAKNDDGQKEKKKTADGQNTDNKHVRFTIGQTGKRMTERDFILEVQKLDPKTRREVVAQSSASQPVKAIASRDLSELVANSTPSPKLHAAKRPLQEMREGSDGTQNESQDQKETRRKGKQRDTPARPFTGPSADNADNTEETSVERRRREAAIGITTSGDGDGDEEGEEGEASTGSHARREIRFADDLEQGNGHQNGRGAM</sequence>
<evidence type="ECO:0000313" key="15">
    <source>
        <dbReference type="EMBL" id="ROT42122.1"/>
    </source>
</evidence>
<evidence type="ECO:0000313" key="16">
    <source>
        <dbReference type="Proteomes" id="UP000272025"/>
    </source>
</evidence>
<feature type="compositionally biased region" description="Polar residues" evidence="11">
    <location>
        <begin position="735"/>
        <end position="745"/>
    </location>
</feature>
<accession>A0A3N2Q5U4</accession>
<feature type="transmembrane region" description="Helical" evidence="12">
    <location>
        <begin position="37"/>
        <end position="56"/>
    </location>
</feature>
<keyword evidence="5 12" id="KW-0812">Transmembrane</keyword>
<feature type="transmembrane region" description="Helical" evidence="12">
    <location>
        <begin position="174"/>
        <end position="192"/>
    </location>
</feature>
<feature type="transmembrane region" description="Helical" evidence="12">
    <location>
        <begin position="76"/>
        <end position="95"/>
    </location>
</feature>
<evidence type="ECO:0000256" key="8">
    <source>
        <dbReference type="ARBA" id="ARBA00023065"/>
    </source>
</evidence>
<evidence type="ECO:0000256" key="4">
    <source>
        <dbReference type="ARBA" id="ARBA00022449"/>
    </source>
</evidence>
<dbReference type="EMBL" id="ML119051">
    <property type="protein sequence ID" value="ROT42122.1"/>
    <property type="molecule type" value="Genomic_DNA"/>
</dbReference>
<evidence type="ECO:0000256" key="7">
    <source>
        <dbReference type="ARBA" id="ARBA00023053"/>
    </source>
</evidence>
<evidence type="ECO:0000256" key="5">
    <source>
        <dbReference type="ARBA" id="ARBA00022692"/>
    </source>
</evidence>
<evidence type="ECO:0000259" key="14">
    <source>
        <dbReference type="Pfam" id="PF08619"/>
    </source>
</evidence>
<feature type="domain" description="Cation/H+ exchanger transmembrane" evidence="13">
    <location>
        <begin position="26"/>
        <end position="433"/>
    </location>
</feature>
<keyword evidence="9 12" id="KW-0472">Membrane</keyword>
<evidence type="ECO:0000256" key="9">
    <source>
        <dbReference type="ARBA" id="ARBA00023136"/>
    </source>
</evidence>
<dbReference type="GO" id="GO:0030007">
    <property type="term" value="P:intracellular potassium ion homeostasis"/>
    <property type="evidence" value="ECO:0007669"/>
    <property type="project" value="TreeGrafter"/>
</dbReference>
<dbReference type="GO" id="GO:0015385">
    <property type="term" value="F:sodium:proton antiporter activity"/>
    <property type="evidence" value="ECO:0007669"/>
    <property type="project" value="InterPro"/>
</dbReference>
<keyword evidence="3" id="KW-0813">Transport</keyword>
<evidence type="ECO:0000256" key="1">
    <source>
        <dbReference type="ARBA" id="ARBA00004141"/>
    </source>
</evidence>
<feature type="transmembrane region" description="Helical" evidence="12">
    <location>
        <begin position="131"/>
        <end position="153"/>
    </location>
</feature>
<keyword evidence="7" id="KW-0915">Sodium</keyword>
<feature type="compositionally biased region" description="Pro residues" evidence="11">
    <location>
        <begin position="492"/>
        <end position="502"/>
    </location>
</feature>
<dbReference type="GeneID" id="39581525"/>
<feature type="compositionally biased region" description="Basic and acidic residues" evidence="11">
    <location>
        <begin position="763"/>
        <end position="778"/>
    </location>
</feature>
<feature type="region of interest" description="Disordered" evidence="11">
    <location>
        <begin position="450"/>
        <end position="582"/>
    </location>
</feature>
<dbReference type="STRING" id="1314773.A0A3N2Q5U4"/>
<feature type="domain" description="Alkali metal cation/H+ antiporter Nha1 C-terminal" evidence="14">
    <location>
        <begin position="458"/>
        <end position="925"/>
    </location>
</feature>
<dbReference type="AlphaFoldDB" id="A0A3N2Q5U4"/>
<comment type="subcellular location">
    <subcellularLocation>
        <location evidence="1">Membrane</location>
        <topology evidence="1">Multi-pass membrane protein</topology>
    </subcellularLocation>
</comment>
<keyword evidence="6 12" id="KW-1133">Transmembrane helix</keyword>
<comment type="similarity">
    <text evidence="2">Belongs to the fungal Na(+)/H(+) exchanger family.</text>
</comment>
<feature type="transmembrane region" description="Helical" evidence="12">
    <location>
        <begin position="297"/>
        <end position="315"/>
    </location>
</feature>
<gene>
    <name evidence="15" type="ORF">SODALDRAFT_341654</name>
</gene>
<keyword evidence="4" id="KW-0050">Antiport</keyword>
<evidence type="ECO:0000256" key="2">
    <source>
        <dbReference type="ARBA" id="ARBA00005248"/>
    </source>
</evidence>
<dbReference type="Pfam" id="PF00999">
    <property type="entry name" value="Na_H_Exchanger"/>
    <property type="match status" value="1"/>
</dbReference>
<keyword evidence="8" id="KW-0406">Ion transport</keyword>
<dbReference type="Proteomes" id="UP000272025">
    <property type="component" value="Unassembled WGS sequence"/>
</dbReference>
<feature type="transmembrane region" description="Helical" evidence="12">
    <location>
        <begin position="102"/>
        <end position="125"/>
    </location>
</feature>
<feature type="transmembrane region" description="Helical" evidence="12">
    <location>
        <begin position="404"/>
        <end position="436"/>
    </location>
</feature>
<feature type="transmembrane region" description="Helical" evidence="12">
    <location>
        <begin position="204"/>
        <end position="226"/>
    </location>
</feature>
<feature type="transmembrane region" description="Helical" evidence="12">
    <location>
        <begin position="246"/>
        <end position="263"/>
    </location>
</feature>
<evidence type="ECO:0000259" key="13">
    <source>
        <dbReference type="Pfam" id="PF00999"/>
    </source>
</evidence>
<feature type="compositionally biased region" description="Acidic residues" evidence="11">
    <location>
        <begin position="924"/>
        <end position="934"/>
    </location>
</feature>
<proteinExistence type="inferred from homology"/>
<feature type="region of interest" description="Disordered" evidence="11">
    <location>
        <begin position="729"/>
        <end position="789"/>
    </location>
</feature>
<evidence type="ECO:0000256" key="3">
    <source>
        <dbReference type="ARBA" id="ARBA00022448"/>
    </source>
</evidence>
<keyword evidence="10" id="KW-0739">Sodium transport</keyword>
<evidence type="ECO:0000256" key="11">
    <source>
        <dbReference type="SAM" id="MobiDB-lite"/>
    </source>
</evidence>
<feature type="transmembrane region" description="Helical" evidence="12">
    <location>
        <begin position="12"/>
        <end position="32"/>
    </location>
</feature>
<evidence type="ECO:0000256" key="10">
    <source>
        <dbReference type="ARBA" id="ARBA00023201"/>
    </source>
</evidence>
<feature type="transmembrane region" description="Helical" evidence="12">
    <location>
        <begin position="362"/>
        <end position="384"/>
    </location>
</feature>
<dbReference type="PANTHER" id="PTHR31382:SF4">
    <property type="entry name" value="NA(+)_H(+) ANTIPORTER"/>
    <property type="match status" value="1"/>
</dbReference>
<name>A0A3N2Q5U4_SODAK</name>
<feature type="region of interest" description="Disordered" evidence="11">
    <location>
        <begin position="812"/>
        <end position="964"/>
    </location>
</feature>
<evidence type="ECO:0000256" key="6">
    <source>
        <dbReference type="ARBA" id="ARBA00022989"/>
    </source>
</evidence>
<dbReference type="OrthoDB" id="2190219at2759"/>
<dbReference type="Gene3D" id="1.20.1530.20">
    <property type="match status" value="1"/>
</dbReference>
<evidence type="ECO:0000256" key="12">
    <source>
        <dbReference type="SAM" id="Phobius"/>
    </source>
</evidence>
<dbReference type="InterPro" id="IPR013928">
    <property type="entry name" value="Cation/H_antiporter_C"/>
</dbReference>
<dbReference type="GO" id="GO:0120029">
    <property type="term" value="P:proton export across plasma membrane"/>
    <property type="evidence" value="ECO:0007669"/>
    <property type="project" value="InterPro"/>
</dbReference>
<dbReference type="FunFam" id="1.20.1530.20:FF:000015">
    <property type="entry name" value="Na(+)/H(+) antiporter 2"/>
    <property type="match status" value="1"/>
</dbReference>
<dbReference type="Pfam" id="PF08619">
    <property type="entry name" value="Nha1_C"/>
    <property type="match status" value="1"/>
</dbReference>
<feature type="transmembrane region" description="Helical" evidence="12">
    <location>
        <begin position="321"/>
        <end position="341"/>
    </location>
</feature>
<dbReference type="GO" id="GO:0036376">
    <property type="term" value="P:sodium ion export across plasma membrane"/>
    <property type="evidence" value="ECO:0007669"/>
    <property type="project" value="InterPro"/>
</dbReference>
<dbReference type="PANTHER" id="PTHR31382">
    <property type="entry name" value="NA(+)/H(+) ANTIPORTER"/>
    <property type="match status" value="1"/>
</dbReference>
<dbReference type="GO" id="GO:0005886">
    <property type="term" value="C:plasma membrane"/>
    <property type="evidence" value="ECO:0007669"/>
    <property type="project" value="InterPro"/>
</dbReference>
<dbReference type="InterPro" id="IPR004712">
    <property type="entry name" value="Na+/H+_antiporter_fungi"/>
</dbReference>
<dbReference type="RefSeq" id="XP_028469928.1">
    <property type="nucleotide sequence ID" value="XM_028613047.1"/>
</dbReference>
<dbReference type="InterPro" id="IPR038770">
    <property type="entry name" value="Na+/solute_symporter_sf"/>
</dbReference>
<reference evidence="15 16" key="1">
    <citation type="journal article" date="2018" name="Mol. Ecol.">
        <title>The obligate alkalophilic soda-lake fungus Sodiomyces alkalinus has shifted to a protein diet.</title>
        <authorList>
            <person name="Grum-Grzhimaylo A.A."/>
            <person name="Falkoski D.L."/>
            <person name="van den Heuvel J."/>
            <person name="Valero-Jimenez C.A."/>
            <person name="Min B."/>
            <person name="Choi I.G."/>
            <person name="Lipzen A."/>
            <person name="Daum C.G."/>
            <person name="Aanen D.K."/>
            <person name="Tsang A."/>
            <person name="Henrissat B."/>
            <person name="Bilanenko E.N."/>
            <person name="de Vries R.P."/>
            <person name="van Kan J.A.L."/>
            <person name="Grigoriev I.V."/>
            <person name="Debets A.J.M."/>
        </authorList>
    </citation>
    <scope>NUCLEOTIDE SEQUENCE [LARGE SCALE GENOMIC DNA]</scope>
    <source>
        <strain evidence="15 16">F11</strain>
    </source>
</reference>
<keyword evidence="16" id="KW-1185">Reference proteome</keyword>
<organism evidence="15 16">
    <name type="scientific">Sodiomyces alkalinus (strain CBS 110278 / VKM F-3762 / F11)</name>
    <name type="common">Alkaliphilic filamentous fungus</name>
    <dbReference type="NCBI Taxonomy" id="1314773"/>
    <lineage>
        <taxon>Eukaryota</taxon>
        <taxon>Fungi</taxon>
        <taxon>Dikarya</taxon>
        <taxon>Ascomycota</taxon>
        <taxon>Pezizomycotina</taxon>
        <taxon>Sordariomycetes</taxon>
        <taxon>Hypocreomycetidae</taxon>
        <taxon>Glomerellales</taxon>
        <taxon>Plectosphaerellaceae</taxon>
        <taxon>Sodiomyces</taxon>
    </lineage>
</organism>
<protein>
    <submittedName>
        <fullName evidence="15">Uncharacterized protein</fullName>
    </submittedName>
</protein>